<dbReference type="EMBL" id="BMHB01000001">
    <property type="protein sequence ID" value="GGI13181.1"/>
    <property type="molecule type" value="Genomic_DNA"/>
</dbReference>
<evidence type="ECO:0008006" key="3">
    <source>
        <dbReference type="Google" id="ProtNLM"/>
    </source>
</evidence>
<dbReference type="OrthoDB" id="2913717at2"/>
<sequence length="135" mass="15933">MKSFNVTFHKEDNVDNMQIQKLNDEEYHSATVGGTRHLFEIDTNIGFFVFFDAEDKDGNVSHLLLQFEEEEEEPVACYSFAMKDYYEFMALYLNDLEFIDETEDQEEVELEESNSIHHLVHLLFHIIEEGNDLEV</sequence>
<name>A0A8J3AM26_9BACI</name>
<dbReference type="AlphaFoldDB" id="A0A8J3AM26"/>
<protein>
    <recommendedName>
        <fullName evidence="3">Cytosolic protein</fullName>
    </recommendedName>
</protein>
<accession>A0A8J3AM26</accession>
<evidence type="ECO:0000313" key="1">
    <source>
        <dbReference type="EMBL" id="GGI13181.1"/>
    </source>
</evidence>
<keyword evidence="2" id="KW-1185">Reference proteome</keyword>
<proteinExistence type="predicted"/>
<dbReference type="RefSeq" id="WP_087998061.1">
    <property type="nucleotide sequence ID" value="NZ_BMHB01000001.1"/>
</dbReference>
<evidence type="ECO:0000313" key="2">
    <source>
        <dbReference type="Proteomes" id="UP000626244"/>
    </source>
</evidence>
<dbReference type="Proteomes" id="UP000626244">
    <property type="component" value="Unassembled WGS sequence"/>
</dbReference>
<comment type="caution">
    <text evidence="1">The sequence shown here is derived from an EMBL/GenBank/DDBJ whole genome shotgun (WGS) entry which is preliminary data.</text>
</comment>
<organism evidence="1 2">
    <name type="scientific">Gottfriedia solisilvae</name>
    <dbReference type="NCBI Taxonomy" id="1516104"/>
    <lineage>
        <taxon>Bacteria</taxon>
        <taxon>Bacillati</taxon>
        <taxon>Bacillota</taxon>
        <taxon>Bacilli</taxon>
        <taxon>Bacillales</taxon>
        <taxon>Bacillaceae</taxon>
        <taxon>Gottfriedia</taxon>
    </lineage>
</organism>
<gene>
    <name evidence="1" type="ORF">GCM10007380_16630</name>
</gene>
<reference evidence="2" key="1">
    <citation type="journal article" date="2019" name="Int. J. Syst. Evol. Microbiol.">
        <title>The Global Catalogue of Microorganisms (GCM) 10K type strain sequencing project: providing services to taxonomists for standard genome sequencing and annotation.</title>
        <authorList>
            <consortium name="The Broad Institute Genomics Platform"/>
            <consortium name="The Broad Institute Genome Sequencing Center for Infectious Disease"/>
            <person name="Wu L."/>
            <person name="Ma J."/>
        </authorList>
    </citation>
    <scope>NUCLEOTIDE SEQUENCE [LARGE SCALE GENOMIC DNA]</scope>
    <source>
        <strain evidence="2">CGMCC 1.14993</strain>
    </source>
</reference>